<sequence>MAPSENPSAMCGFRAPTFGFQKAGSNKLKFLKILSACFPEKK</sequence>
<dbReference type="EMBL" id="ALWO02000030">
    <property type="protein sequence ID" value="EOZ97170.1"/>
    <property type="molecule type" value="Genomic_DNA"/>
</dbReference>
<comment type="caution">
    <text evidence="1">The sequence shown here is derived from an EMBL/GenBank/DDBJ whole genome shotgun (WGS) entry which is preliminary data.</text>
</comment>
<evidence type="ECO:0000313" key="2">
    <source>
        <dbReference type="Proteomes" id="UP000006073"/>
    </source>
</evidence>
<dbReference type="AlphaFoldDB" id="S2DIY1"/>
<organism evidence="1 2">
    <name type="scientific">Indibacter alkaliphilus (strain CCUG 57479 / KCTC 22604 / LW1)</name>
    <dbReference type="NCBI Taxonomy" id="1189612"/>
    <lineage>
        <taxon>Bacteria</taxon>
        <taxon>Pseudomonadati</taxon>
        <taxon>Bacteroidota</taxon>
        <taxon>Cytophagia</taxon>
        <taxon>Cytophagales</taxon>
        <taxon>Cyclobacteriaceae</taxon>
    </lineage>
</organism>
<keyword evidence="2" id="KW-1185">Reference proteome</keyword>
<protein>
    <submittedName>
        <fullName evidence="1">Uncharacterized protein</fullName>
    </submittedName>
</protein>
<dbReference type="Proteomes" id="UP000006073">
    <property type="component" value="Unassembled WGS sequence"/>
</dbReference>
<evidence type="ECO:0000313" key="1">
    <source>
        <dbReference type="EMBL" id="EOZ97170.1"/>
    </source>
</evidence>
<gene>
    <name evidence="1" type="ORF">A33Q_1818</name>
</gene>
<reference evidence="1 2" key="1">
    <citation type="journal article" date="2013" name="Genome Announc.">
        <title>Draft Genome Sequence of Indibacter alkaliphilus Strain LW1T, Isolated from Lonar Lake, a Haloalkaline Lake in the Buldana District of Maharashtra, India.</title>
        <authorList>
            <person name="Singh A."/>
            <person name="Kumar Jangir P."/>
            <person name="Sharma R."/>
            <person name="Singh A."/>
            <person name="Kumar Pinnaka A."/>
            <person name="Shivaji S."/>
        </authorList>
    </citation>
    <scope>NUCLEOTIDE SEQUENCE [LARGE SCALE GENOMIC DNA]</scope>
    <source>
        <strain evidence="2">CCUG 57479 / KCTC 22604 / LW1</strain>
    </source>
</reference>
<proteinExistence type="predicted"/>
<dbReference type="STRING" id="1189612.A33Q_1818"/>
<accession>S2DIY1</accession>
<name>S2DIY1_INDAL</name>